<comment type="caution">
    <text evidence="1">The sequence shown here is derived from an EMBL/GenBank/DDBJ whole genome shotgun (WGS) entry which is preliminary data.</text>
</comment>
<keyword evidence="2" id="KW-1185">Reference proteome</keyword>
<dbReference type="EMBL" id="FNQC01000014">
    <property type="protein sequence ID" value="SDZ42824.1"/>
    <property type="molecule type" value="Genomic_DNA"/>
</dbReference>
<evidence type="ECO:0000313" key="1">
    <source>
        <dbReference type="EMBL" id="SDZ42824.1"/>
    </source>
</evidence>
<dbReference type="Proteomes" id="UP000199663">
    <property type="component" value="Unassembled WGS sequence"/>
</dbReference>
<dbReference type="PANTHER" id="PTHR38477">
    <property type="entry name" value="HYPOTHETICAL EXPORTED PROTEIN"/>
    <property type="match status" value="1"/>
</dbReference>
<name>A0A1H3SY11_9BACT</name>
<organism evidence="1 2">
    <name type="scientific">Rhodonellum ikkaensis</name>
    <dbReference type="NCBI Taxonomy" id="336829"/>
    <lineage>
        <taxon>Bacteria</taxon>
        <taxon>Pseudomonadati</taxon>
        <taxon>Bacteroidota</taxon>
        <taxon>Cytophagia</taxon>
        <taxon>Cytophagales</taxon>
        <taxon>Cytophagaceae</taxon>
        <taxon>Rhodonellum</taxon>
    </lineage>
</organism>
<protein>
    <submittedName>
        <fullName evidence="1">L,D-transpeptidase catalytic domain</fullName>
    </submittedName>
</protein>
<dbReference type="PANTHER" id="PTHR38477:SF1">
    <property type="entry name" value="MUREIN L,D-TRANSPEPTIDASE CATALYTIC DOMAIN FAMILY PROTEIN"/>
    <property type="match status" value="1"/>
</dbReference>
<sequence length="238" mass="26864">MVKILTLLTCFFLGPILNFHSPVSSSILEEEVMMVNAENKFMDRVVNNQNNPESEMPTHEVLQYGIKGYSQLSNTGEIQQGKPLTIIDYSLPSNKKRIWVIDMESGTILYHDLVSHGRNSGELFARKFSNVNSSYMSSLGFYFTGETYHGKHGYSLRLDGIEKEFNGNARERAIVIHGADYAKEEFVHQTGRLGRSLGCPALPEKAVSQVINLIKEKSLIFIYGNDPEYLNKSEFLNA</sequence>
<gene>
    <name evidence="1" type="ORF">SAMN05444412_11441</name>
</gene>
<proteinExistence type="predicted"/>
<dbReference type="Pfam" id="PF13645">
    <property type="entry name" value="YkuD_2"/>
    <property type="match status" value="1"/>
</dbReference>
<evidence type="ECO:0000313" key="2">
    <source>
        <dbReference type="Proteomes" id="UP000199663"/>
    </source>
</evidence>
<accession>A0A1H3SY11</accession>
<reference evidence="1 2" key="1">
    <citation type="submission" date="2016-10" db="EMBL/GenBank/DDBJ databases">
        <authorList>
            <person name="Varghese N."/>
            <person name="Submissions S."/>
        </authorList>
    </citation>
    <scope>NUCLEOTIDE SEQUENCE [LARGE SCALE GENOMIC DNA]</scope>
    <source>
        <strain evidence="1 2">DSM 17997</strain>
    </source>
</reference>
<dbReference type="RefSeq" id="WP_019599208.1">
    <property type="nucleotide sequence ID" value="NZ_FNQC01000014.1"/>
</dbReference>
<dbReference type="InterPro" id="IPR032676">
    <property type="entry name" value="YkuD_2"/>
</dbReference>